<dbReference type="RefSeq" id="WP_216345608.1">
    <property type="nucleotide sequence ID" value="NZ_JAHLEM010000478.1"/>
</dbReference>
<evidence type="ECO:0008006" key="4">
    <source>
        <dbReference type="Google" id="ProtNLM"/>
    </source>
</evidence>
<sequence length="269" mass="28391">MRSLPHASRTARQLPRPRPPRGLLRAVVAACAIVTAAGCAAQSGVRDDGTAPSLSAPVSAVPLWPQYTPPATSSPRQKPDFDRYLPLGRLRLPSGGLNAVSAQDLLLHDPNVPALVQKEISVCPGSGDCPLRDAVHRDLTGDGKDEQVVAVDLPRLDRTLLQVYTASGRTVRLVLIYWGPPGLTGEAFGRDLLISATGEDGRVTTRFRWNGRVMAAVTPEGDAGPRAKEPGADPAVGPEPTPAGSLTPVPGPRTETPVPGPRTETRTTR</sequence>
<reference evidence="2 3" key="1">
    <citation type="submission" date="2021-06" db="EMBL/GenBank/DDBJ databases">
        <authorList>
            <person name="Pan X."/>
        </authorList>
    </citation>
    <scope>NUCLEOTIDE SEQUENCE [LARGE SCALE GENOMIC DNA]</scope>
    <source>
        <strain evidence="2 3">4503</strain>
    </source>
</reference>
<evidence type="ECO:0000313" key="3">
    <source>
        <dbReference type="Proteomes" id="UP000720508"/>
    </source>
</evidence>
<dbReference type="Proteomes" id="UP000720508">
    <property type="component" value="Unassembled WGS sequence"/>
</dbReference>
<keyword evidence="3" id="KW-1185">Reference proteome</keyword>
<feature type="region of interest" description="Disordered" evidence="1">
    <location>
        <begin position="60"/>
        <end position="80"/>
    </location>
</feature>
<feature type="region of interest" description="Disordered" evidence="1">
    <location>
        <begin position="216"/>
        <end position="269"/>
    </location>
</feature>
<comment type="caution">
    <text evidence="2">The sequence shown here is derived from an EMBL/GenBank/DDBJ whole genome shotgun (WGS) entry which is preliminary data.</text>
</comment>
<accession>A0ABS6CQ05</accession>
<gene>
    <name evidence="2" type="ORF">KN815_33495</name>
</gene>
<evidence type="ECO:0000256" key="1">
    <source>
        <dbReference type="SAM" id="MobiDB-lite"/>
    </source>
</evidence>
<proteinExistence type="predicted"/>
<name>A0ABS6CQ05_9ACTN</name>
<dbReference type="EMBL" id="JAHLEM010000478">
    <property type="protein sequence ID" value="MBU3868785.1"/>
    <property type="molecule type" value="Genomic_DNA"/>
</dbReference>
<evidence type="ECO:0000313" key="2">
    <source>
        <dbReference type="EMBL" id="MBU3868785.1"/>
    </source>
</evidence>
<organism evidence="2 3">
    <name type="scientific">Streptomyces niphimycinicus</name>
    <dbReference type="NCBI Taxonomy" id="2842201"/>
    <lineage>
        <taxon>Bacteria</taxon>
        <taxon>Bacillati</taxon>
        <taxon>Actinomycetota</taxon>
        <taxon>Actinomycetes</taxon>
        <taxon>Kitasatosporales</taxon>
        <taxon>Streptomycetaceae</taxon>
        <taxon>Streptomyces</taxon>
    </lineage>
</organism>
<protein>
    <recommendedName>
        <fullName evidence="4">Lipoprotein</fullName>
    </recommendedName>
</protein>